<evidence type="ECO:0000313" key="3">
    <source>
        <dbReference type="Proteomes" id="UP001165489"/>
    </source>
</evidence>
<keyword evidence="3" id="KW-1185">Reference proteome</keyword>
<keyword evidence="1" id="KW-0472">Membrane</keyword>
<evidence type="ECO:0000313" key="2">
    <source>
        <dbReference type="EMBL" id="MCH7411703.1"/>
    </source>
</evidence>
<evidence type="ECO:0008006" key="4">
    <source>
        <dbReference type="Google" id="ProtNLM"/>
    </source>
</evidence>
<keyword evidence="1" id="KW-0812">Transmembrane</keyword>
<dbReference type="Proteomes" id="UP001165489">
    <property type="component" value="Unassembled WGS sequence"/>
</dbReference>
<dbReference type="RefSeq" id="WP_241350130.1">
    <property type="nucleotide sequence ID" value="NZ_JAKZGP010000103.1"/>
</dbReference>
<comment type="caution">
    <text evidence="2">The sequence shown here is derived from an EMBL/GenBank/DDBJ whole genome shotgun (WGS) entry which is preliminary data.</text>
</comment>
<keyword evidence="1" id="KW-1133">Transmembrane helix</keyword>
<dbReference type="EMBL" id="JAKZGP010000103">
    <property type="protein sequence ID" value="MCH7411703.1"/>
    <property type="molecule type" value="Genomic_DNA"/>
</dbReference>
<evidence type="ECO:0000256" key="1">
    <source>
        <dbReference type="SAM" id="Phobius"/>
    </source>
</evidence>
<accession>A0ABS9V5Q1</accession>
<feature type="transmembrane region" description="Helical" evidence="1">
    <location>
        <begin position="68"/>
        <end position="86"/>
    </location>
</feature>
<sequence>MIQTFTKLIAFLKTPYQSETYTDIKGKEFISLLLITFAVVIPYAIILDLAGMDQFDHMTDTIMKDHKWLVAILATVLAPILEELIYRLHLDFRRSSIWWGLGLSVFVISEAWITVVFLWIWLFYLLFKVSKGSKPNLKYSINVV</sequence>
<feature type="transmembrane region" description="Helical" evidence="1">
    <location>
        <begin position="98"/>
        <end position="127"/>
    </location>
</feature>
<name>A0ABS9V5Q1_9BACT</name>
<organism evidence="2 3">
    <name type="scientific">Belliella filtrata</name>
    <dbReference type="NCBI Taxonomy" id="2923435"/>
    <lineage>
        <taxon>Bacteria</taxon>
        <taxon>Pseudomonadati</taxon>
        <taxon>Bacteroidota</taxon>
        <taxon>Cytophagia</taxon>
        <taxon>Cytophagales</taxon>
        <taxon>Cyclobacteriaceae</taxon>
        <taxon>Belliella</taxon>
    </lineage>
</organism>
<reference evidence="2" key="1">
    <citation type="submission" date="2022-03" db="EMBL/GenBank/DDBJ databases">
        <title>De novo assembled genomes of Belliella spp. (Cyclobacteriaceae) strains.</title>
        <authorList>
            <person name="Szabo A."/>
            <person name="Korponai K."/>
            <person name="Felfoldi T."/>
        </authorList>
    </citation>
    <scope>NUCLEOTIDE SEQUENCE</scope>
    <source>
        <strain evidence="2">DSM 111904</strain>
    </source>
</reference>
<proteinExistence type="predicted"/>
<feature type="transmembrane region" description="Helical" evidence="1">
    <location>
        <begin position="29"/>
        <end position="47"/>
    </location>
</feature>
<protein>
    <recommendedName>
        <fullName evidence="4">CAAX protease self-immunity</fullName>
    </recommendedName>
</protein>
<gene>
    <name evidence="2" type="ORF">MM239_20115</name>
</gene>